<evidence type="ECO:0000256" key="3">
    <source>
        <dbReference type="ARBA" id="ARBA00022553"/>
    </source>
</evidence>
<keyword evidence="6" id="KW-0418">Kinase</keyword>
<dbReference type="AlphaFoldDB" id="A0A7Y2H422"/>
<keyword evidence="4" id="KW-1133">Transmembrane helix</keyword>
<dbReference type="PANTHER" id="PTHR43547:SF2">
    <property type="entry name" value="HYBRID SIGNAL TRANSDUCTION HISTIDINE KINASE C"/>
    <property type="match status" value="1"/>
</dbReference>
<keyword evidence="4" id="KW-0812">Transmembrane</keyword>
<comment type="catalytic activity">
    <reaction evidence="1">
        <text>ATP + protein L-histidine = ADP + protein N-phospho-L-histidine.</text>
        <dbReference type="EC" id="2.7.13.3"/>
    </reaction>
</comment>
<reference evidence="6 7" key="1">
    <citation type="submission" date="2020-03" db="EMBL/GenBank/DDBJ databases">
        <title>Metabolic flexibility allows generalist bacteria to become dominant in a frequently disturbed ecosystem.</title>
        <authorList>
            <person name="Chen Y.-J."/>
            <person name="Leung P.M."/>
            <person name="Bay S.K."/>
            <person name="Hugenholtz P."/>
            <person name="Kessler A.J."/>
            <person name="Shelley G."/>
            <person name="Waite D.W."/>
            <person name="Cook P.L."/>
            <person name="Greening C."/>
        </authorList>
    </citation>
    <scope>NUCLEOTIDE SEQUENCE [LARGE SCALE GENOMIC DNA]</scope>
    <source>
        <strain evidence="6">SS_bin_28</strain>
    </source>
</reference>
<dbReference type="InterPro" id="IPR005467">
    <property type="entry name" value="His_kinase_dom"/>
</dbReference>
<organism evidence="6 7">
    <name type="scientific">Eiseniibacteriota bacterium</name>
    <dbReference type="NCBI Taxonomy" id="2212470"/>
    <lineage>
        <taxon>Bacteria</taxon>
        <taxon>Candidatus Eiseniibacteriota</taxon>
    </lineage>
</organism>
<evidence type="ECO:0000256" key="4">
    <source>
        <dbReference type="SAM" id="Phobius"/>
    </source>
</evidence>
<name>A0A7Y2H422_UNCEI</name>
<dbReference type="SMART" id="SM00387">
    <property type="entry name" value="HATPase_c"/>
    <property type="match status" value="1"/>
</dbReference>
<keyword evidence="3" id="KW-0597">Phosphoprotein</keyword>
<accession>A0A7Y2H422</accession>
<proteinExistence type="predicted"/>
<dbReference type="Pfam" id="PF02518">
    <property type="entry name" value="HATPase_c"/>
    <property type="match status" value="1"/>
</dbReference>
<dbReference type="InterPro" id="IPR036890">
    <property type="entry name" value="HATPase_C_sf"/>
</dbReference>
<keyword evidence="6" id="KW-0808">Transferase</keyword>
<evidence type="ECO:0000256" key="2">
    <source>
        <dbReference type="ARBA" id="ARBA00012438"/>
    </source>
</evidence>
<feature type="transmembrane region" description="Helical" evidence="4">
    <location>
        <begin position="105"/>
        <end position="128"/>
    </location>
</feature>
<dbReference type="PROSITE" id="PS50109">
    <property type="entry name" value="HIS_KIN"/>
    <property type="match status" value="1"/>
</dbReference>
<dbReference type="PANTHER" id="PTHR43547">
    <property type="entry name" value="TWO-COMPONENT HISTIDINE KINASE"/>
    <property type="match status" value="1"/>
</dbReference>
<dbReference type="EMBL" id="JABDJR010000713">
    <property type="protein sequence ID" value="NNF08645.1"/>
    <property type="molecule type" value="Genomic_DNA"/>
</dbReference>
<feature type="domain" description="Histidine kinase" evidence="5">
    <location>
        <begin position="265"/>
        <end position="468"/>
    </location>
</feature>
<dbReference type="InterPro" id="IPR048430">
    <property type="entry name" value="MASE9"/>
</dbReference>
<dbReference type="Pfam" id="PF20972">
    <property type="entry name" value="MASE9"/>
    <property type="match status" value="1"/>
</dbReference>
<feature type="transmembrane region" description="Helical" evidence="4">
    <location>
        <begin position="213"/>
        <end position="239"/>
    </location>
</feature>
<dbReference type="GO" id="GO:0000155">
    <property type="term" value="F:phosphorelay sensor kinase activity"/>
    <property type="evidence" value="ECO:0007669"/>
    <property type="project" value="TreeGrafter"/>
</dbReference>
<dbReference type="Proteomes" id="UP000547674">
    <property type="component" value="Unassembled WGS sequence"/>
</dbReference>
<dbReference type="InterPro" id="IPR004358">
    <property type="entry name" value="Sig_transdc_His_kin-like_C"/>
</dbReference>
<feature type="transmembrane region" description="Helical" evidence="4">
    <location>
        <begin position="6"/>
        <end position="26"/>
    </location>
</feature>
<dbReference type="PRINTS" id="PR00344">
    <property type="entry name" value="BCTRLSENSOR"/>
</dbReference>
<comment type="caution">
    <text evidence="6">The sequence shown here is derived from an EMBL/GenBank/DDBJ whole genome shotgun (WGS) entry which is preliminary data.</text>
</comment>
<evidence type="ECO:0000259" key="5">
    <source>
        <dbReference type="PROSITE" id="PS50109"/>
    </source>
</evidence>
<sequence length="468" mass="50923">MKPKALLIIISVSTAATLWSVMTFLFGPKVSGIHLLLWTFTCFMGEFFHVRNLSDDSSGSLGGTARLTTVCMLGPMMGVVPILLGTLLGSLILHRQQWFKAIYNASQLTLASAVGAAVYSLLGGPVLIEMEESSGSVLGALSDWRFLAPFLMAGFTYFVINNGLMAWLMSALTDQKVSRLWRQYVLYPEGLTSTAGLVLMCPLFILLYGSMGIWGLLILMACLGLLRVADGLFITLAQARDSLVLQTRMGAMGEMAEQIGVTLGGYSDELQDRTHTITSWTDLDQSKSFQKNAGILSVNVNRMTSLISVLREFTNLEPQFEKVNLAQVVEDAIEFVRPNQRFQGVRFSFVPATVPMISADASHLQQALVNLFNNASDAMRDAKTPDRSITVSLKTEGKSIQIMVTDSGPGIPDSVLPTMFEPGRSEKSDGHGYGLAVVFRVMENHGGTVTAYNVPDVGAEICMTFPTP</sequence>
<feature type="transmembrane region" description="Helical" evidence="4">
    <location>
        <begin position="72"/>
        <end position="93"/>
    </location>
</feature>
<protein>
    <recommendedName>
        <fullName evidence="2">histidine kinase</fullName>
        <ecNumber evidence="2">2.7.13.3</ecNumber>
    </recommendedName>
</protein>
<evidence type="ECO:0000256" key="1">
    <source>
        <dbReference type="ARBA" id="ARBA00000085"/>
    </source>
</evidence>
<gene>
    <name evidence="6" type="ORF">HKN21_17920</name>
</gene>
<dbReference type="Gene3D" id="3.30.565.10">
    <property type="entry name" value="Histidine kinase-like ATPase, C-terminal domain"/>
    <property type="match status" value="1"/>
</dbReference>
<evidence type="ECO:0000313" key="6">
    <source>
        <dbReference type="EMBL" id="NNF08645.1"/>
    </source>
</evidence>
<dbReference type="InterPro" id="IPR003594">
    <property type="entry name" value="HATPase_dom"/>
</dbReference>
<evidence type="ECO:0000313" key="7">
    <source>
        <dbReference type="Proteomes" id="UP000547674"/>
    </source>
</evidence>
<feature type="transmembrane region" description="Helical" evidence="4">
    <location>
        <begin position="184"/>
        <end position="207"/>
    </location>
</feature>
<feature type="transmembrane region" description="Helical" evidence="4">
    <location>
        <begin position="148"/>
        <end position="172"/>
    </location>
</feature>
<keyword evidence="4" id="KW-0472">Membrane</keyword>
<dbReference type="EC" id="2.7.13.3" evidence="2"/>
<dbReference type="SUPFAM" id="SSF55874">
    <property type="entry name" value="ATPase domain of HSP90 chaperone/DNA topoisomerase II/histidine kinase"/>
    <property type="match status" value="1"/>
</dbReference>